<evidence type="ECO:0000313" key="3">
    <source>
        <dbReference type="Proteomes" id="UP000322139"/>
    </source>
</evidence>
<reference evidence="3 4" key="1">
    <citation type="submission" date="2019-08" db="EMBL/GenBank/DDBJ databases">
        <title>Bacillus genomes from the desert of Cuatro Cienegas, Coahuila.</title>
        <authorList>
            <person name="Olmedo-Alvarez G."/>
        </authorList>
    </citation>
    <scope>NUCLEOTIDE SEQUENCE [LARGE SCALE GENOMIC DNA]</scope>
    <source>
        <strain evidence="2 4">CH37_1T</strain>
        <strain evidence="1 3">CH446_14T</strain>
    </source>
</reference>
<proteinExistence type="predicted"/>
<dbReference type="Proteomes" id="UP000323732">
    <property type="component" value="Unassembled WGS sequence"/>
</dbReference>
<comment type="caution">
    <text evidence="2">The sequence shown here is derived from an EMBL/GenBank/DDBJ whole genome shotgun (WGS) entry which is preliminary data.</text>
</comment>
<dbReference type="InterPro" id="IPR025622">
    <property type="entry name" value="YqzE"/>
</dbReference>
<organism evidence="2 4">
    <name type="scientific">Bacillus infantis</name>
    <dbReference type="NCBI Taxonomy" id="324767"/>
    <lineage>
        <taxon>Bacteria</taxon>
        <taxon>Bacillati</taxon>
        <taxon>Bacillota</taxon>
        <taxon>Bacilli</taxon>
        <taxon>Bacillales</taxon>
        <taxon>Bacillaceae</taxon>
        <taxon>Bacillus</taxon>
    </lineage>
</organism>
<dbReference type="Proteomes" id="UP000322139">
    <property type="component" value="Unassembled WGS sequence"/>
</dbReference>
<evidence type="ECO:0000313" key="2">
    <source>
        <dbReference type="EMBL" id="TYS66400.1"/>
    </source>
</evidence>
<dbReference type="EMBL" id="VTER01000024">
    <property type="protein sequence ID" value="TYS40188.1"/>
    <property type="molecule type" value="Genomic_DNA"/>
</dbReference>
<protein>
    <submittedName>
        <fullName evidence="2">YqzE family protein</fullName>
    </submittedName>
</protein>
<dbReference type="RefSeq" id="WP_009794920.1">
    <property type="nucleotide sequence ID" value="NZ_CP160000.1"/>
</dbReference>
<gene>
    <name evidence="2" type="ORF">FZD47_02630</name>
    <name evidence="1" type="ORF">FZD51_25265</name>
</gene>
<name>A0A5D4SSN9_9BACI</name>
<evidence type="ECO:0000313" key="4">
    <source>
        <dbReference type="Proteomes" id="UP000323732"/>
    </source>
</evidence>
<sequence>MKTNDYVKYVTQTFVKYMDQPKDERKKQKESRKDEKEPFLFKWFGIIPYALLAGLKKGKAAKRQ</sequence>
<dbReference type="EMBL" id="VTES01000001">
    <property type="protein sequence ID" value="TYS66400.1"/>
    <property type="molecule type" value="Genomic_DNA"/>
</dbReference>
<evidence type="ECO:0000313" key="1">
    <source>
        <dbReference type="EMBL" id="TYS40188.1"/>
    </source>
</evidence>
<dbReference type="Pfam" id="PF14038">
    <property type="entry name" value="YqzE"/>
    <property type="match status" value="1"/>
</dbReference>
<accession>A0A5D4SSN9</accession>
<dbReference type="GeneID" id="97350627"/>
<dbReference type="AlphaFoldDB" id="A0A5D4SSN9"/>